<proteinExistence type="predicted"/>
<protein>
    <recommendedName>
        <fullName evidence="3">DUF4160 domain-containing protein</fullName>
    </recommendedName>
</protein>
<gene>
    <name evidence="1" type="ORF">SAMN03080610_02378</name>
</gene>
<dbReference type="OrthoDB" id="122670at2"/>
<dbReference type="PROSITE" id="PS51257">
    <property type="entry name" value="PROKAR_LIPOPROTEIN"/>
    <property type="match status" value="1"/>
</dbReference>
<keyword evidence="2" id="KW-1185">Reference proteome</keyword>
<organism evidence="1 2">
    <name type="scientific">Afifella marina DSM 2698</name>
    <dbReference type="NCBI Taxonomy" id="1120955"/>
    <lineage>
        <taxon>Bacteria</taxon>
        <taxon>Pseudomonadati</taxon>
        <taxon>Pseudomonadota</taxon>
        <taxon>Alphaproteobacteria</taxon>
        <taxon>Hyphomicrobiales</taxon>
        <taxon>Afifellaceae</taxon>
        <taxon>Afifella</taxon>
    </lineage>
</organism>
<evidence type="ECO:0000313" key="1">
    <source>
        <dbReference type="EMBL" id="SCZ39021.1"/>
    </source>
</evidence>
<evidence type="ECO:0000313" key="2">
    <source>
        <dbReference type="Proteomes" id="UP000199347"/>
    </source>
</evidence>
<dbReference type="STRING" id="1120955.SAMN03080610_02378"/>
<reference evidence="1 2" key="1">
    <citation type="submission" date="2016-10" db="EMBL/GenBank/DDBJ databases">
        <authorList>
            <person name="de Groot N.N."/>
        </authorList>
    </citation>
    <scope>NUCLEOTIDE SEQUENCE [LARGE SCALE GENOMIC DNA]</scope>
    <source>
        <strain evidence="1 2">DSM 2698</strain>
    </source>
</reference>
<dbReference type="EMBL" id="FMVW01000005">
    <property type="protein sequence ID" value="SCZ39021.1"/>
    <property type="molecule type" value="Genomic_DNA"/>
</dbReference>
<dbReference type="InterPro" id="IPR025427">
    <property type="entry name" value="DUF4160"/>
</dbReference>
<name>A0A1G5NQF1_AFIMA</name>
<dbReference type="AlphaFoldDB" id="A0A1G5NQF1"/>
<accession>A0A1G5NQF1</accession>
<sequence>MQSLHRLGSHMPTVQSFAACKLVIYADDHLPPHFHLKSHGWSCVVDIRSLQITRGSSPVGGTKEALEWAGKNKALLMQKWGEYNERD</sequence>
<evidence type="ECO:0008006" key="3">
    <source>
        <dbReference type="Google" id="ProtNLM"/>
    </source>
</evidence>
<dbReference type="Proteomes" id="UP000199347">
    <property type="component" value="Unassembled WGS sequence"/>
</dbReference>
<dbReference type="Pfam" id="PF13711">
    <property type="entry name" value="DUF4160"/>
    <property type="match status" value="1"/>
</dbReference>